<dbReference type="FunCoup" id="J9DLR3">
    <property type="interactions" value="285"/>
</dbReference>
<dbReference type="InParanoid" id="J9DLR3"/>
<evidence type="ECO:0000313" key="1">
    <source>
        <dbReference type="EMBL" id="EJW02317.1"/>
    </source>
</evidence>
<dbReference type="GO" id="GO:0006888">
    <property type="term" value="P:endoplasmic reticulum to Golgi vesicle-mediated transport"/>
    <property type="evidence" value="ECO:0007669"/>
    <property type="project" value="TreeGrafter"/>
</dbReference>
<name>J9DLR3_EDHAE</name>
<dbReference type="EMBL" id="AFBI03000078">
    <property type="protein sequence ID" value="EJW02317.1"/>
    <property type="molecule type" value="Genomic_DNA"/>
</dbReference>
<proteinExistence type="predicted"/>
<dbReference type="Proteomes" id="UP000003163">
    <property type="component" value="Unassembled WGS sequence"/>
</dbReference>
<reference evidence="1 2" key="1">
    <citation type="submission" date="2011-08" db="EMBL/GenBank/DDBJ databases">
        <authorList>
            <person name="Liu Z.J."/>
            <person name="Shi F.L."/>
            <person name="Lu J.Q."/>
            <person name="Li M."/>
            <person name="Wang Z.L."/>
        </authorList>
    </citation>
    <scope>NUCLEOTIDE SEQUENCE [LARGE SCALE GENOMIC DNA]</scope>
    <source>
        <strain evidence="1 2">USNM 41457</strain>
    </source>
</reference>
<organism evidence="1 2">
    <name type="scientific">Edhazardia aedis (strain USNM 41457)</name>
    <name type="common">Microsporidian parasite</name>
    <dbReference type="NCBI Taxonomy" id="1003232"/>
    <lineage>
        <taxon>Eukaryota</taxon>
        <taxon>Fungi</taxon>
        <taxon>Fungi incertae sedis</taxon>
        <taxon>Microsporidia</taxon>
        <taxon>Edhazardia</taxon>
    </lineage>
</organism>
<accession>J9DLR3</accession>
<dbReference type="STRING" id="1003232.J9DLR3"/>
<sequence length="229" mass="26825">MILSLLSIDQKRRKITKSHYNLSSFSIFTRFSIKEVINYVSLKISDKLVSGEFQKFTQLFDNNKLYTFFCKVMETTKSKKQEDSMFSKYNFFQNDSCKKNNETGEDENEHAFNNKDLLSDSPQPFLYIVVIEEEYPQHIAYQLLKEMNNPDADFKNLAKEYNDPKKKDILEDIFQELEEAKLVLNKTVATAIKRSETLENLDLQLSDLSRQTNTLFKIAKNQNKCSGCR</sequence>
<evidence type="ECO:0008006" key="3">
    <source>
        <dbReference type="Google" id="ProtNLM"/>
    </source>
</evidence>
<keyword evidence="2" id="KW-1185">Reference proteome</keyword>
<gene>
    <name evidence="1" type="ORF">EDEG_03250</name>
</gene>
<dbReference type="GO" id="GO:0005794">
    <property type="term" value="C:Golgi apparatus"/>
    <property type="evidence" value="ECO:0007669"/>
    <property type="project" value="TreeGrafter"/>
</dbReference>
<evidence type="ECO:0000313" key="2">
    <source>
        <dbReference type="Proteomes" id="UP000003163"/>
    </source>
</evidence>
<dbReference type="PANTHER" id="PTHR45806">
    <property type="entry name" value="SYNAPTOBREVIN HOMOLOG YKT6"/>
    <property type="match status" value="1"/>
</dbReference>
<reference evidence="2" key="2">
    <citation type="submission" date="2015-07" db="EMBL/GenBank/DDBJ databases">
        <title>Contrasting host-pathogen interactions and genome evolution in two generalist and specialist microsporidian pathogens of mosquitoes.</title>
        <authorList>
            <consortium name="The Broad Institute Genomics Platform"/>
            <consortium name="The Broad Institute Genome Sequencing Center for Infectious Disease"/>
            <person name="Cuomo C.A."/>
            <person name="Sanscrainte N.D."/>
            <person name="Goldberg J.M."/>
            <person name="Heiman D."/>
            <person name="Young S."/>
            <person name="Zeng Q."/>
            <person name="Becnel J.J."/>
            <person name="Birren B.W."/>
        </authorList>
    </citation>
    <scope>NUCLEOTIDE SEQUENCE [LARGE SCALE GENOMIC DNA]</scope>
    <source>
        <strain evidence="2">USNM 41457</strain>
    </source>
</reference>
<dbReference type="Gene3D" id="1.20.5.110">
    <property type="match status" value="1"/>
</dbReference>
<dbReference type="VEuPathDB" id="MicrosporidiaDB:EDEG_03250"/>
<comment type="caution">
    <text evidence="1">The sequence shown here is derived from an EMBL/GenBank/DDBJ whole genome shotgun (WGS) entry which is preliminary data.</text>
</comment>
<dbReference type="GO" id="GO:0005484">
    <property type="term" value="F:SNAP receptor activity"/>
    <property type="evidence" value="ECO:0007669"/>
    <property type="project" value="TreeGrafter"/>
</dbReference>
<protein>
    <recommendedName>
        <fullName evidence="3">V-SNARE coiled-coil homology domain-containing protein</fullName>
    </recommendedName>
</protein>
<dbReference type="HOGENOM" id="CLU_1209815_0_0_1"/>
<dbReference type="OrthoDB" id="27923at2759"/>
<dbReference type="PANTHER" id="PTHR45806:SF1">
    <property type="entry name" value="SYNAPTOBREVIN HOMOLOG YKT6"/>
    <property type="match status" value="1"/>
</dbReference>
<dbReference type="AlphaFoldDB" id="J9DLR3"/>